<keyword evidence="1" id="KW-0472">Membrane</keyword>
<feature type="transmembrane region" description="Helical" evidence="1">
    <location>
        <begin position="260"/>
        <end position="284"/>
    </location>
</feature>
<evidence type="ECO:0000256" key="1">
    <source>
        <dbReference type="SAM" id="Phobius"/>
    </source>
</evidence>
<dbReference type="RefSeq" id="WP_183795688.1">
    <property type="nucleotide sequence ID" value="NZ_JACIDU010000032.1"/>
</dbReference>
<feature type="transmembrane region" description="Helical" evidence="1">
    <location>
        <begin position="104"/>
        <end position="122"/>
    </location>
</feature>
<evidence type="ECO:0000313" key="2">
    <source>
        <dbReference type="EMBL" id="MBB4105835.1"/>
    </source>
</evidence>
<feature type="transmembrane region" description="Helical" evidence="1">
    <location>
        <begin position="52"/>
        <end position="73"/>
    </location>
</feature>
<dbReference type="AlphaFoldDB" id="A0A7W6K643"/>
<dbReference type="Proteomes" id="UP000584824">
    <property type="component" value="Unassembled WGS sequence"/>
</dbReference>
<sequence>MTTALPTGTDRSRRRKSAACVLRAAASPAPGETPATSKRDWLASFREKLNRLLIPVAVIGGLTFNFALCFVNTRITPTWELYVMMSEMVLVMFAFAATLDRRMGIYLFLGIFVAYMAMLFAFRGHADAKAVRDIIIPVVFFFMGMKARDLMLADRLVATAVAIVVAFGLFEYFAVETFLDYFNVLGYYLARGTINLGETFGISRGLFISGLRPEPRTILPFLGQHRVASIFLEPVSAGNFGVIAYSWALFRTDMRFRVPVLIGALSTVVLADARFGLYTCILITAVSPILKFTPRLLWMVMPFIMLSAVAAYGIATNTLGGDNSIGGRMAVTAHILTSLTPDIVFGVETTDQFTADSGLAYTLTKFGIVGFVALWGALVFAPVKDEKAWTYLAMVLIYLLLLMLISNSFYSIKTGALLWFILGTATCVEFPNRPSRLRQFLLPDRIFAPKARPLTAPETGRTAPSSNGP</sequence>
<feature type="transmembrane region" description="Helical" evidence="1">
    <location>
        <begin position="227"/>
        <end position="248"/>
    </location>
</feature>
<keyword evidence="1" id="KW-1133">Transmembrane helix</keyword>
<protein>
    <submittedName>
        <fullName evidence="2">Putative polymerase</fullName>
    </submittedName>
</protein>
<reference evidence="2 3" key="1">
    <citation type="submission" date="2020-08" db="EMBL/GenBank/DDBJ databases">
        <title>Genomic Encyclopedia of Type Strains, Phase IV (KMG-IV): sequencing the most valuable type-strain genomes for metagenomic binning, comparative biology and taxonomic classification.</title>
        <authorList>
            <person name="Goeker M."/>
        </authorList>
    </citation>
    <scope>NUCLEOTIDE SEQUENCE [LARGE SCALE GENOMIC DNA]</scope>
    <source>
        <strain evidence="2 3">DSM 26385</strain>
    </source>
</reference>
<keyword evidence="3" id="KW-1185">Reference proteome</keyword>
<feature type="transmembrane region" description="Helical" evidence="1">
    <location>
        <begin position="359"/>
        <end position="381"/>
    </location>
</feature>
<name>A0A7W6K643_9HYPH</name>
<evidence type="ECO:0000313" key="3">
    <source>
        <dbReference type="Proteomes" id="UP000584824"/>
    </source>
</evidence>
<accession>A0A7W6K643</accession>
<feature type="transmembrane region" description="Helical" evidence="1">
    <location>
        <begin position="388"/>
        <end position="410"/>
    </location>
</feature>
<feature type="transmembrane region" description="Helical" evidence="1">
    <location>
        <begin position="156"/>
        <end position="175"/>
    </location>
</feature>
<gene>
    <name evidence="2" type="ORF">GGQ66_004423</name>
</gene>
<feature type="transmembrane region" description="Helical" evidence="1">
    <location>
        <begin position="128"/>
        <end position="144"/>
    </location>
</feature>
<proteinExistence type="predicted"/>
<dbReference type="EMBL" id="JACIDU010000032">
    <property type="protein sequence ID" value="MBB4105835.1"/>
    <property type="molecule type" value="Genomic_DNA"/>
</dbReference>
<feature type="transmembrane region" description="Helical" evidence="1">
    <location>
        <begin position="296"/>
        <end position="315"/>
    </location>
</feature>
<feature type="transmembrane region" description="Helical" evidence="1">
    <location>
        <begin position="79"/>
        <end position="97"/>
    </location>
</feature>
<organism evidence="2 3">
    <name type="scientific">Allorhizobium borbori</name>
    <dbReference type="NCBI Taxonomy" id="485907"/>
    <lineage>
        <taxon>Bacteria</taxon>
        <taxon>Pseudomonadati</taxon>
        <taxon>Pseudomonadota</taxon>
        <taxon>Alphaproteobacteria</taxon>
        <taxon>Hyphomicrobiales</taxon>
        <taxon>Rhizobiaceae</taxon>
        <taxon>Rhizobium/Agrobacterium group</taxon>
        <taxon>Allorhizobium</taxon>
    </lineage>
</organism>
<keyword evidence="1" id="KW-0812">Transmembrane</keyword>
<comment type="caution">
    <text evidence="2">The sequence shown here is derived from an EMBL/GenBank/DDBJ whole genome shotgun (WGS) entry which is preliminary data.</text>
</comment>